<sequence length="129" mass="13595">MFENLTSFFGRCLIAVLFLAGALQKAVDPGAAQALLTGWNWPETLVWLALIYNALAGAALILGVAVRPVALSLAAYCGLTAFFHLIPDDPWQMSIFVKNWAIAGGCLALAAQGGGAFRLRFADKPLGSG</sequence>
<reference evidence="6 7" key="1">
    <citation type="submission" date="2017-07" db="EMBL/GenBank/DDBJ databases">
        <title>Genome Sequence of Antarctobacter heliothermus Strain SMS3 Isolated from a culture of the Diatom Skeletonema marinoi.</title>
        <authorList>
            <person name="Topel M."/>
            <person name="Pinder M.I.M."/>
            <person name="Johansson O.N."/>
            <person name="Kourtchenko O."/>
            <person name="Godhe A."/>
            <person name="Clarke A.K."/>
        </authorList>
    </citation>
    <scope>NUCLEOTIDE SEQUENCE [LARGE SCALE GENOMIC DNA]</scope>
    <source>
        <strain evidence="6 7">SMS3</strain>
    </source>
</reference>
<keyword evidence="4 5" id="KW-0472">Membrane</keyword>
<dbReference type="RefSeq" id="WP_094035811.1">
    <property type="nucleotide sequence ID" value="NZ_CP022540.1"/>
</dbReference>
<evidence type="ECO:0000256" key="2">
    <source>
        <dbReference type="ARBA" id="ARBA00022692"/>
    </source>
</evidence>
<proteinExistence type="predicted"/>
<keyword evidence="3 5" id="KW-1133">Transmembrane helix</keyword>
<dbReference type="AlphaFoldDB" id="A0A222E723"/>
<accession>A0A222E723</accession>
<comment type="subcellular location">
    <subcellularLocation>
        <location evidence="1">Membrane</location>
        <topology evidence="1">Multi-pass membrane protein</topology>
    </subcellularLocation>
</comment>
<organism evidence="6 7">
    <name type="scientific">Antarctobacter heliothermus</name>
    <dbReference type="NCBI Taxonomy" id="74033"/>
    <lineage>
        <taxon>Bacteria</taxon>
        <taxon>Pseudomonadati</taxon>
        <taxon>Pseudomonadota</taxon>
        <taxon>Alphaproteobacteria</taxon>
        <taxon>Rhodobacterales</taxon>
        <taxon>Roseobacteraceae</taxon>
        <taxon>Antarctobacter</taxon>
    </lineage>
</organism>
<dbReference type="GO" id="GO:0016020">
    <property type="term" value="C:membrane"/>
    <property type="evidence" value="ECO:0007669"/>
    <property type="project" value="UniProtKB-SubCell"/>
</dbReference>
<gene>
    <name evidence="6" type="primary">yqjF</name>
    <name evidence="6" type="ORF">ANTHELSMS3_03336</name>
</gene>
<feature type="transmembrane region" description="Helical" evidence="5">
    <location>
        <begin position="44"/>
        <end position="62"/>
    </location>
</feature>
<feature type="transmembrane region" description="Helical" evidence="5">
    <location>
        <begin position="99"/>
        <end position="119"/>
    </location>
</feature>
<dbReference type="KEGG" id="aht:ANTHELSMS3_03336"/>
<dbReference type="Proteomes" id="UP000203589">
    <property type="component" value="Chromosome"/>
</dbReference>
<evidence type="ECO:0000313" key="6">
    <source>
        <dbReference type="EMBL" id="ASP21972.1"/>
    </source>
</evidence>
<dbReference type="Pfam" id="PF07681">
    <property type="entry name" value="DoxX"/>
    <property type="match status" value="1"/>
</dbReference>
<evidence type="ECO:0000256" key="5">
    <source>
        <dbReference type="SAM" id="Phobius"/>
    </source>
</evidence>
<dbReference type="OrthoDB" id="9810206at2"/>
<evidence type="ECO:0000256" key="3">
    <source>
        <dbReference type="ARBA" id="ARBA00022989"/>
    </source>
</evidence>
<dbReference type="EMBL" id="CP022540">
    <property type="protein sequence ID" value="ASP21972.1"/>
    <property type="molecule type" value="Genomic_DNA"/>
</dbReference>
<evidence type="ECO:0000256" key="1">
    <source>
        <dbReference type="ARBA" id="ARBA00004141"/>
    </source>
</evidence>
<evidence type="ECO:0000256" key="4">
    <source>
        <dbReference type="ARBA" id="ARBA00023136"/>
    </source>
</evidence>
<keyword evidence="2 5" id="KW-0812">Transmembrane</keyword>
<keyword evidence="7" id="KW-1185">Reference proteome</keyword>
<dbReference type="InterPro" id="IPR032808">
    <property type="entry name" value="DoxX"/>
</dbReference>
<protein>
    <submittedName>
        <fullName evidence="6">Inner membrane protein YqjF</fullName>
    </submittedName>
</protein>
<evidence type="ECO:0000313" key="7">
    <source>
        <dbReference type="Proteomes" id="UP000203589"/>
    </source>
</evidence>
<name>A0A222E723_9RHOB</name>
<feature type="transmembrane region" description="Helical" evidence="5">
    <location>
        <begin position="69"/>
        <end position="87"/>
    </location>
</feature>